<feature type="compositionally biased region" description="Basic and acidic residues" evidence="1">
    <location>
        <begin position="235"/>
        <end position="248"/>
    </location>
</feature>
<reference evidence="2 3" key="1">
    <citation type="journal article" date="2016" name="Genome Announc.">
        <title>Draft Genome Sequences of Five Rapidly Growing Mycobacterium Species, M. thermoresistibile, M. fortuitum subsp. acetamidolyticum, M. canariasense, M. brisbanense, and M. novocastrense.</title>
        <authorList>
            <person name="Katahira K."/>
            <person name="Ogura Y."/>
            <person name="Gotoh Y."/>
            <person name="Hayashi T."/>
        </authorList>
    </citation>
    <scope>NUCLEOTIDE SEQUENCE [LARGE SCALE GENOMIC DNA]</scope>
    <source>
        <strain evidence="2 3">JCM6368</strain>
    </source>
</reference>
<accession>A0A100WQG1</accession>
<dbReference type="EMBL" id="BCSZ01000025">
    <property type="protein sequence ID" value="GAT02532.1"/>
    <property type="molecule type" value="Genomic_DNA"/>
</dbReference>
<dbReference type="AlphaFoldDB" id="A0A100WQG1"/>
<sequence length="261" mass="28818">MENSTPHRLGVLLALPVFVCEIRRVNLQERLRKAVSDHGPSLATLRYDLEVTIPKVGQMWQWLFEDPLDIHGQAFCTCVRQVVLRKRELRPPIPGDTLLTSRGSGLSVQIADSRGMDFRARRWPSKMLHGERVRVVTNPVGGDLPVLRPPKAQVDEQMALDENESVAVFPSPIVTPAGTPDIFALWWPTDDGWGLSEAVLAFVVDVDNASRVQILATEPLPPVTDSPLVSQLQRGGKEPGDDFADWDKPALGTGEDPDEPA</sequence>
<protein>
    <submittedName>
        <fullName evidence="2">Uncharacterized protein</fullName>
    </submittedName>
</protein>
<name>A0A100WQG1_MYCFO</name>
<evidence type="ECO:0000256" key="1">
    <source>
        <dbReference type="SAM" id="MobiDB-lite"/>
    </source>
</evidence>
<comment type="caution">
    <text evidence="2">The sequence shown here is derived from an EMBL/GenBank/DDBJ whole genome shotgun (WGS) entry which is preliminary data.</text>
</comment>
<organism evidence="2 3">
    <name type="scientific">Mycolicibacterium fortuitum subsp. acetamidolyticum</name>
    <dbReference type="NCBI Taxonomy" id="144550"/>
    <lineage>
        <taxon>Bacteria</taxon>
        <taxon>Bacillati</taxon>
        <taxon>Actinomycetota</taxon>
        <taxon>Actinomycetes</taxon>
        <taxon>Mycobacteriales</taxon>
        <taxon>Mycobacteriaceae</taxon>
        <taxon>Mycolicibacterium</taxon>
    </lineage>
</organism>
<dbReference type="Proteomes" id="UP000069705">
    <property type="component" value="Unassembled WGS sequence"/>
</dbReference>
<evidence type="ECO:0000313" key="3">
    <source>
        <dbReference type="Proteomes" id="UP000069705"/>
    </source>
</evidence>
<reference evidence="3" key="2">
    <citation type="submission" date="2016-02" db="EMBL/GenBank/DDBJ databases">
        <title>Draft genome sequence of five rapidly growing Mycobacterium species.</title>
        <authorList>
            <person name="Katahira K."/>
            <person name="Gotou Y."/>
            <person name="Iida K."/>
            <person name="Ogura Y."/>
            <person name="Hayashi T."/>
        </authorList>
    </citation>
    <scope>NUCLEOTIDE SEQUENCE [LARGE SCALE GENOMIC DNA]</scope>
    <source>
        <strain evidence="3">JCM6368</strain>
    </source>
</reference>
<feature type="region of interest" description="Disordered" evidence="1">
    <location>
        <begin position="220"/>
        <end position="261"/>
    </location>
</feature>
<gene>
    <name evidence="2" type="ORF">RMCFA_2644</name>
</gene>
<evidence type="ECO:0000313" key="2">
    <source>
        <dbReference type="EMBL" id="GAT02532.1"/>
    </source>
</evidence>
<proteinExistence type="predicted"/>